<dbReference type="CDD" id="cd06259">
    <property type="entry name" value="YdcF-like"/>
    <property type="match status" value="1"/>
</dbReference>
<dbReference type="InterPro" id="IPR014729">
    <property type="entry name" value="Rossmann-like_a/b/a_fold"/>
</dbReference>
<dbReference type="STRING" id="1401.BK123_08090"/>
<dbReference type="PANTHER" id="PTHR30336:SF20">
    <property type="entry name" value="DUF218 DOMAIN-CONTAINING PROTEIN"/>
    <property type="match status" value="1"/>
</dbReference>
<dbReference type="OrthoDB" id="9782395at2"/>
<evidence type="ECO:0000313" key="3">
    <source>
        <dbReference type="Proteomes" id="UP000187074"/>
    </source>
</evidence>
<proteinExistence type="predicted"/>
<dbReference type="InterPro" id="IPR003848">
    <property type="entry name" value="DUF218"/>
</dbReference>
<feature type="domain" description="DUF218" evidence="1">
    <location>
        <begin position="35"/>
        <end position="148"/>
    </location>
</feature>
<comment type="caution">
    <text evidence="2">The sequence shown here is derived from an EMBL/GenBank/DDBJ whole genome shotgun (WGS) entry which is preliminary data.</text>
</comment>
<dbReference type="AlphaFoldDB" id="A0A1R1B6D0"/>
<protein>
    <recommendedName>
        <fullName evidence="1">DUF218 domain-containing protein</fullName>
    </recommendedName>
</protein>
<accession>A0A1R1B6D0</accession>
<gene>
    <name evidence="2" type="ORF">BK123_08090</name>
</gene>
<evidence type="ECO:0000313" key="2">
    <source>
        <dbReference type="EMBL" id="OME95040.1"/>
    </source>
</evidence>
<name>A0A1R1B6D0_PAELA</name>
<reference evidence="2 3" key="1">
    <citation type="submission" date="2016-11" db="EMBL/GenBank/DDBJ databases">
        <title>Paenibacillus species isolates.</title>
        <authorList>
            <person name="Beno S.M."/>
        </authorList>
    </citation>
    <scope>NUCLEOTIDE SEQUENCE [LARGE SCALE GENOMIC DNA]</scope>
    <source>
        <strain evidence="2 3">FSL F4-0100</strain>
    </source>
</reference>
<sequence>MLISQMNPETLTREQITTVVFGAETEVDDGTQSGDCIFVFGGKKLDRVWKAVELYKSGRAPYLLLTGGDRFGEWEQPEAVMMRDEATKMGIPPESIFIETMSNHTKENIMASLTVLDRALGLQRIHRLLLVSAPGHMRRCQLMLRTFMPPWYEYVWCPDHRSQGRRDYWWTNPIEEKRVLSELNKVIGGVKGRYFVDADIEF</sequence>
<organism evidence="2 3">
    <name type="scientific">Paenibacillus lautus</name>
    <name type="common">Bacillus lautus</name>
    <dbReference type="NCBI Taxonomy" id="1401"/>
    <lineage>
        <taxon>Bacteria</taxon>
        <taxon>Bacillati</taxon>
        <taxon>Bacillota</taxon>
        <taxon>Bacilli</taxon>
        <taxon>Bacillales</taxon>
        <taxon>Paenibacillaceae</taxon>
        <taxon>Paenibacillus</taxon>
    </lineage>
</organism>
<dbReference type="EMBL" id="MRTF01000002">
    <property type="protein sequence ID" value="OME95040.1"/>
    <property type="molecule type" value="Genomic_DNA"/>
</dbReference>
<evidence type="ECO:0000259" key="1">
    <source>
        <dbReference type="Pfam" id="PF02698"/>
    </source>
</evidence>
<dbReference type="Gene3D" id="3.40.50.620">
    <property type="entry name" value="HUPs"/>
    <property type="match status" value="1"/>
</dbReference>
<dbReference type="Pfam" id="PF02698">
    <property type="entry name" value="DUF218"/>
    <property type="match status" value="1"/>
</dbReference>
<dbReference type="Proteomes" id="UP000187074">
    <property type="component" value="Unassembled WGS sequence"/>
</dbReference>
<dbReference type="PANTHER" id="PTHR30336">
    <property type="entry name" value="INNER MEMBRANE PROTEIN, PROBABLE PERMEASE"/>
    <property type="match status" value="1"/>
</dbReference>
<dbReference type="RefSeq" id="WP_076321859.1">
    <property type="nucleotide sequence ID" value="NZ_MRTF01000002.1"/>
</dbReference>
<dbReference type="InterPro" id="IPR051599">
    <property type="entry name" value="Cell_Envelope_Assoc"/>
</dbReference>
<dbReference type="GO" id="GO:0005886">
    <property type="term" value="C:plasma membrane"/>
    <property type="evidence" value="ECO:0007669"/>
    <property type="project" value="TreeGrafter"/>
</dbReference>